<name>A0ACC2SXN8_9FUNG</name>
<dbReference type="EMBL" id="QTSX02004267">
    <property type="protein sequence ID" value="KAJ9067111.1"/>
    <property type="molecule type" value="Genomic_DNA"/>
</dbReference>
<accession>A0ACC2SXN8</accession>
<protein>
    <submittedName>
        <fullName evidence="1">Mau2 chromatid cohesion factor</fullName>
    </submittedName>
</protein>
<keyword evidence="2" id="KW-1185">Reference proteome</keyword>
<dbReference type="Proteomes" id="UP001165960">
    <property type="component" value="Unassembled WGS sequence"/>
</dbReference>
<comment type="caution">
    <text evidence="1">The sequence shown here is derived from an EMBL/GenBank/DDBJ whole genome shotgun (WGS) entry which is preliminary data.</text>
</comment>
<evidence type="ECO:0000313" key="1">
    <source>
        <dbReference type="EMBL" id="KAJ9067111.1"/>
    </source>
</evidence>
<gene>
    <name evidence="1" type="primary">MAU2_2</name>
    <name evidence="1" type="ORF">DSO57_1003024</name>
</gene>
<proteinExistence type="predicted"/>
<evidence type="ECO:0000313" key="2">
    <source>
        <dbReference type="Proteomes" id="UP001165960"/>
    </source>
</evidence>
<organism evidence="1 2">
    <name type="scientific">Entomophthora muscae</name>
    <dbReference type="NCBI Taxonomy" id="34485"/>
    <lineage>
        <taxon>Eukaryota</taxon>
        <taxon>Fungi</taxon>
        <taxon>Fungi incertae sedis</taxon>
        <taxon>Zoopagomycota</taxon>
        <taxon>Entomophthoromycotina</taxon>
        <taxon>Entomophthoromycetes</taxon>
        <taxon>Entomophthorales</taxon>
        <taxon>Entomophthoraceae</taxon>
        <taxon>Entomophthora</taxon>
    </lineage>
</organism>
<sequence length="1005" mass="111855">MNDPNQGTNNQTGTGNFIPRHRPTGQDTGSNYPQLSSVGLPSGHISSYYPNLPLPGNMYMGAPLGRPHMQPHLDHGAMVCSKEEVEYWHTLNEQQKYFLVSTQHKFARLNMELIQYKMRGGISYFSQRPISQIGHQSSPQMQPVVNSVAYGSNNITPNQVNSSIVPSIRPSLPMMIEAHRPPTLQTAAQTLQNNSQSPQIGPEPARPSPQNVAFNFINCGYNPLMRPEASQPPPRNVPSNSQSTGQNSLNFVHWNKELNAQIRSMMLARSITQHQTQSREQSLPQQAKSSEPIDLTLEEDLTAKNTTDPGQVPAAAAQEPVFRGTPSAPESSYGPTTSHPTEAGTYDDKRKLVDADGNEHVYPTNKRQGSANDIPSLGDAQFSKSSRHHLSVLVRLASLYTQKLNALGCQQLTKSSSGETISDDGWENQHRSYLVSALFCLETAARFVEKLRSVPNAFELLQMNSSHGDKFEIQLRIKLSMLLLNYTNSHRRAEFHLIQALALSQKNFSPKEHFYGVKMQLANLYARIGSIKHAESSIKDCISEAQSLGLKDWAYTMSFQLANLPRCTQPSEILSKLHNMAFAANDYGMMAVASLKAVLHHLKQQNLATLASQLPKLKEWFESSNDPNVAALKPCFYLLDTLHMIMSGDFSNRKDRTSSLQALVETWNSLPEESEFQFKFSLASQIPDQPAPVQLRFCWMSRRQMMALLYFIIGLLLKPSANTLFGAKALSQTVESAINNFKNVPGGLFIPGFIERRQSFYVHLIILSRLHLSDFYTAREDFQAAHQIIHNVVDLCSRNGLWDKFGPLALHAKGQLAQSQSQFESAFLFYKSALQLATDRSLMVTIAFNVLMLAIPDHANPSPKLASVFEAIQAACPEPRLIPVESGMWLLSAIFANTMIAKKNYLSRALSLSKLSLNDQSIYLLNVLSAVLFAATNPETAEKILTQLLRSQQKLKMDIGAITASTILCKLSESKADQAAYNVNKSILEKCVASYREKCKVADRN</sequence>
<reference evidence="1" key="1">
    <citation type="submission" date="2022-04" db="EMBL/GenBank/DDBJ databases">
        <title>Genome of the entomopathogenic fungus Entomophthora muscae.</title>
        <authorList>
            <person name="Elya C."/>
            <person name="Lovett B.R."/>
            <person name="Lee E."/>
            <person name="Macias A.M."/>
            <person name="Hajek A.E."/>
            <person name="De Bivort B.L."/>
            <person name="Kasson M.T."/>
            <person name="De Fine Licht H.H."/>
            <person name="Stajich J.E."/>
        </authorList>
    </citation>
    <scope>NUCLEOTIDE SEQUENCE</scope>
    <source>
        <strain evidence="1">Berkeley</strain>
    </source>
</reference>